<dbReference type="Pfam" id="PF04525">
    <property type="entry name" value="LOR"/>
    <property type="match status" value="1"/>
</dbReference>
<dbReference type="RefSeq" id="WP_141602046.1">
    <property type="nucleotide sequence ID" value="NZ_JARMSB010000024.1"/>
</dbReference>
<comment type="caution">
    <text evidence="2">The sequence shown here is derived from an EMBL/GenBank/DDBJ whole genome shotgun (WGS) entry which is preliminary data.</text>
</comment>
<proteinExistence type="inferred from homology"/>
<evidence type="ECO:0008006" key="4">
    <source>
        <dbReference type="Google" id="ProtNLM"/>
    </source>
</evidence>
<keyword evidence="3" id="KW-1185">Reference proteome</keyword>
<organism evidence="2 3">
    <name type="scientific">Ureibacillus terrenus</name>
    <dbReference type="NCBI Taxonomy" id="118246"/>
    <lineage>
        <taxon>Bacteria</taxon>
        <taxon>Bacillati</taxon>
        <taxon>Bacillota</taxon>
        <taxon>Bacilli</taxon>
        <taxon>Bacillales</taxon>
        <taxon>Caryophanaceae</taxon>
        <taxon>Ureibacillus</taxon>
    </lineage>
</organism>
<gene>
    <name evidence="2" type="ORF">FKZ59_07040</name>
</gene>
<evidence type="ECO:0000313" key="2">
    <source>
        <dbReference type="EMBL" id="TQE91062.1"/>
    </source>
</evidence>
<reference evidence="2 3" key="1">
    <citation type="submission" date="2019-06" db="EMBL/GenBank/DDBJ databases">
        <title>Genome sequence of Ureibacillus terrenus.</title>
        <authorList>
            <person name="Maclea K.S."/>
            <person name="Simoes M."/>
        </authorList>
    </citation>
    <scope>NUCLEOTIDE SEQUENCE [LARGE SCALE GENOMIC DNA]</scope>
    <source>
        <strain evidence="2 3">ATCC BAA-384</strain>
    </source>
</reference>
<dbReference type="InterPro" id="IPR038595">
    <property type="entry name" value="LOR_sf"/>
</dbReference>
<name>A0A540V2T5_9BACL</name>
<dbReference type="InterPro" id="IPR025659">
    <property type="entry name" value="Tubby-like_C"/>
</dbReference>
<dbReference type="AlphaFoldDB" id="A0A540V2T5"/>
<sequence length="166" mass="19206">MKQLFIKQKLLSLTDKFKVRDEHGNDVYYVEGSFLKIPKTFTIYNMQGREVAVITKKVFAFLPKFTVVMEGKQVITIKKEFTFFRSRYTIDAEGIEVRGNWWDMTFEVFQNGEKIGQVSKEWFTWGDSYKVEILNEEMETIIIALVIAIDCVKDDQSTAAAASTSV</sequence>
<dbReference type="EMBL" id="VIGD01000007">
    <property type="protein sequence ID" value="TQE91062.1"/>
    <property type="molecule type" value="Genomic_DNA"/>
</dbReference>
<comment type="similarity">
    <text evidence="1">Belongs to the LOR family.</text>
</comment>
<dbReference type="InterPro" id="IPR007612">
    <property type="entry name" value="LOR"/>
</dbReference>
<dbReference type="SUPFAM" id="SSF54518">
    <property type="entry name" value="Tubby C-terminal domain-like"/>
    <property type="match status" value="1"/>
</dbReference>
<dbReference type="Proteomes" id="UP000315753">
    <property type="component" value="Unassembled WGS sequence"/>
</dbReference>
<evidence type="ECO:0000256" key="1">
    <source>
        <dbReference type="ARBA" id="ARBA00005437"/>
    </source>
</evidence>
<accession>A0A540V2T5</accession>
<evidence type="ECO:0000313" key="3">
    <source>
        <dbReference type="Proteomes" id="UP000315753"/>
    </source>
</evidence>
<dbReference type="OrthoDB" id="652307at2"/>
<dbReference type="Gene3D" id="2.40.160.200">
    <property type="entry name" value="LURP1-related"/>
    <property type="match status" value="1"/>
</dbReference>
<protein>
    <recommendedName>
        <fullName evidence="4">LURP-one-related family protein</fullName>
    </recommendedName>
</protein>